<feature type="compositionally biased region" description="Basic and acidic residues" evidence="1">
    <location>
        <begin position="484"/>
        <end position="497"/>
    </location>
</feature>
<protein>
    <submittedName>
        <fullName evidence="5">Protein LONGIFOLIA 1-like isoform X1</fullName>
    </submittedName>
</protein>
<name>A0A1U8QB92_NELNU</name>
<feature type="region of interest" description="Disordered" evidence="1">
    <location>
        <begin position="264"/>
        <end position="305"/>
    </location>
</feature>
<feature type="compositionally biased region" description="Basic and acidic residues" evidence="1">
    <location>
        <begin position="527"/>
        <end position="543"/>
    </location>
</feature>
<dbReference type="OMA" id="NGIMQEQ"/>
<dbReference type="AlphaFoldDB" id="A0A1U8QB92"/>
<feature type="compositionally biased region" description="Low complexity" evidence="1">
    <location>
        <begin position="545"/>
        <end position="557"/>
    </location>
</feature>
<feature type="region of interest" description="Disordered" evidence="1">
    <location>
        <begin position="44"/>
        <end position="110"/>
    </location>
</feature>
<dbReference type="eggNOG" id="ENOG502QWA8">
    <property type="taxonomic scope" value="Eukaryota"/>
</dbReference>
<evidence type="ECO:0000259" key="3">
    <source>
        <dbReference type="Pfam" id="PF14383"/>
    </source>
</evidence>
<keyword evidence="4" id="KW-1185">Reference proteome</keyword>
<feature type="compositionally biased region" description="Basic and acidic residues" evidence="1">
    <location>
        <begin position="266"/>
        <end position="289"/>
    </location>
</feature>
<dbReference type="RefSeq" id="XP_019055345.1">
    <property type="nucleotide sequence ID" value="XM_019199800.1"/>
</dbReference>
<dbReference type="PANTHER" id="PTHR31680">
    <property type="entry name" value="LONGIFOLIA PROTEIN"/>
    <property type="match status" value="1"/>
</dbReference>
<dbReference type="KEGG" id="nnu:104609590"/>
<dbReference type="GO" id="GO:0051513">
    <property type="term" value="P:regulation of monopolar cell growth"/>
    <property type="evidence" value="ECO:0007669"/>
    <property type="project" value="InterPro"/>
</dbReference>
<feature type="region of interest" description="Disordered" evidence="1">
    <location>
        <begin position="201"/>
        <end position="222"/>
    </location>
</feature>
<dbReference type="InterPro" id="IPR032795">
    <property type="entry name" value="DUF3741-assoc"/>
</dbReference>
<reference evidence="5" key="1">
    <citation type="submission" date="2025-08" db="UniProtKB">
        <authorList>
            <consortium name="RefSeq"/>
        </authorList>
    </citation>
    <scope>IDENTIFICATION</scope>
</reference>
<evidence type="ECO:0000259" key="2">
    <source>
        <dbReference type="Pfam" id="PF14309"/>
    </source>
</evidence>
<dbReference type="InParanoid" id="A0A1U8QB92"/>
<gene>
    <name evidence="5" type="primary">LOC104609590</name>
</gene>
<dbReference type="Proteomes" id="UP000189703">
    <property type="component" value="Unplaced"/>
</dbReference>
<dbReference type="InterPro" id="IPR033334">
    <property type="entry name" value="LNG1/2"/>
</dbReference>
<feature type="compositionally biased region" description="Basic and acidic residues" evidence="1">
    <location>
        <begin position="206"/>
        <end position="222"/>
    </location>
</feature>
<feature type="compositionally biased region" description="Low complexity" evidence="1">
    <location>
        <begin position="291"/>
        <end position="301"/>
    </location>
</feature>
<feature type="compositionally biased region" description="Basic and acidic residues" evidence="1">
    <location>
        <begin position="442"/>
        <end position="467"/>
    </location>
</feature>
<dbReference type="Pfam" id="PF14309">
    <property type="entry name" value="DUF4378"/>
    <property type="match status" value="1"/>
</dbReference>
<dbReference type="Pfam" id="PF14383">
    <property type="entry name" value="VARLMGL"/>
    <property type="match status" value="1"/>
</dbReference>
<evidence type="ECO:0000256" key="1">
    <source>
        <dbReference type="SAM" id="MobiDB-lite"/>
    </source>
</evidence>
<dbReference type="PANTHER" id="PTHR31680:SF12">
    <property type="entry name" value="OS11G0587300 PROTEIN"/>
    <property type="match status" value="1"/>
</dbReference>
<feature type="domain" description="DUF3741" evidence="3">
    <location>
        <begin position="177"/>
        <end position="205"/>
    </location>
</feature>
<feature type="region of interest" description="Disordered" evidence="1">
    <location>
        <begin position="396"/>
        <end position="565"/>
    </location>
</feature>
<feature type="domain" description="DUF4378" evidence="2">
    <location>
        <begin position="656"/>
        <end position="798"/>
    </location>
</feature>
<feature type="compositionally biased region" description="Polar residues" evidence="1">
    <location>
        <begin position="76"/>
        <end position="87"/>
    </location>
</feature>
<dbReference type="GeneID" id="104609590"/>
<sequence>MTTGIIHEQSLEKQMEKQMGCMAGFLQLFDRHQLLAGKRLYSTKRLPPSPAVDSTSESEKSVGSPTYTRELHPLKHQQQPYTRSSPESVKHPTPETCSPAPELANPVETPVRKPLPFPVFEFKEGLRSSWKFKESPRLSLDSRAIVDGKGSLYPREIRTNAAIFAATQFESSAETASPEDNDKQRRSPSVIARLMGLEALPNSGREPLKKSDQPELRRSASESRVSRDLLQYRFIDGNNFHLKQQFQTSFGVNVTSNVIRDNAAPEDNKSNIRKPDSIDFCVREPKPEPSRPSSGGLSTSSWKTQQHRKSFFDTQDFFPEPKHTDSLYGEIEKRLKMRGIDEPAKDLETLKQILEALQLKGLLHSKKPAEQIRHRNFIYDRKFYAEESPIVVMKPSKSPVSINRSGRTATESPLSNFRSKPGVRRNLNLAGESLPPVRPRRDRPEIDRNMQSERRTRNSKSPDRNESNARSPSSLARRKQLSIDTERRANDSVEQQRRTSPINSPKVNPKKVGSDQATIRSPRNRRRTPEIFPKERIFSHAEDQSSTVSESSISTSSLADTEFQRSKMEEYKEGRSLLERCDKLLHSIAEITATELQPSPVSVLDSSFYKDESSPSPVMKRCIDFKDQSGEIEDENWSPVVSPVRLKFEDKSDDSDFLYISEILRASDCLSEDCDVFFLLEKQYYGGNSSCDDTSALHRKLVFDTIAEILDRKRQLPPWKAFSGTNSVIGKPSLRQIWSEFRRIRERDAAEDLVEIICGVLRKDMAGDGINGWGDCPEEVSEMVLDIERMIFKDLVAETIRDLAVSAPKIRVPAPPPRRKLLF</sequence>
<evidence type="ECO:0000313" key="4">
    <source>
        <dbReference type="Proteomes" id="UP000189703"/>
    </source>
</evidence>
<dbReference type="OrthoDB" id="1929599at2759"/>
<proteinExistence type="predicted"/>
<feature type="compositionally biased region" description="Polar residues" evidence="1">
    <location>
        <begin position="398"/>
        <end position="418"/>
    </location>
</feature>
<dbReference type="InterPro" id="IPR025486">
    <property type="entry name" value="DUF4378"/>
</dbReference>
<dbReference type="FunCoup" id="A0A1U8QB92">
    <property type="interactions" value="522"/>
</dbReference>
<evidence type="ECO:0000313" key="5">
    <source>
        <dbReference type="RefSeq" id="XP_019055345.1"/>
    </source>
</evidence>
<accession>A0A1U8QB92</accession>
<organism evidence="4 5">
    <name type="scientific">Nelumbo nucifera</name>
    <name type="common">Sacred lotus</name>
    <dbReference type="NCBI Taxonomy" id="4432"/>
    <lineage>
        <taxon>Eukaryota</taxon>
        <taxon>Viridiplantae</taxon>
        <taxon>Streptophyta</taxon>
        <taxon>Embryophyta</taxon>
        <taxon>Tracheophyta</taxon>
        <taxon>Spermatophyta</taxon>
        <taxon>Magnoliopsida</taxon>
        <taxon>Proteales</taxon>
        <taxon>Nelumbonaceae</taxon>
        <taxon>Nelumbo</taxon>
    </lineage>
</organism>
<dbReference type="STRING" id="4432.A0A1U8QB92"/>